<dbReference type="Gene3D" id="2.40.10.220">
    <property type="entry name" value="predicted glycosyltransferase like domains"/>
    <property type="match status" value="1"/>
</dbReference>
<protein>
    <submittedName>
        <fullName evidence="3">C-di-GMP-binding flagellar brake protein YcgR</fullName>
    </submittedName>
</protein>
<dbReference type="AlphaFoldDB" id="A0A4R7K996"/>
<organism evidence="3 4">
    <name type="scientific">Fonticella tunisiensis</name>
    <dbReference type="NCBI Taxonomy" id="1096341"/>
    <lineage>
        <taxon>Bacteria</taxon>
        <taxon>Bacillati</taxon>
        <taxon>Bacillota</taxon>
        <taxon>Clostridia</taxon>
        <taxon>Eubacteriales</taxon>
        <taxon>Clostridiaceae</taxon>
        <taxon>Fonticella</taxon>
    </lineage>
</organism>
<dbReference type="Pfam" id="PF12945">
    <property type="entry name" value="PilZNR"/>
    <property type="match status" value="1"/>
</dbReference>
<keyword evidence="4" id="KW-1185">Reference proteome</keyword>
<dbReference type="Proteomes" id="UP000295325">
    <property type="component" value="Unassembled WGS sequence"/>
</dbReference>
<gene>
    <name evidence="3" type="ORF">EDD71_12610</name>
</gene>
<name>A0A4R7K996_9CLOT</name>
<evidence type="ECO:0000259" key="2">
    <source>
        <dbReference type="Pfam" id="PF12945"/>
    </source>
</evidence>
<evidence type="ECO:0000313" key="3">
    <source>
        <dbReference type="EMBL" id="TDT50593.1"/>
    </source>
</evidence>
<dbReference type="EMBL" id="SOAZ01000026">
    <property type="protein sequence ID" value="TDT50593.1"/>
    <property type="molecule type" value="Genomic_DNA"/>
</dbReference>
<feature type="domain" description="PilZ" evidence="1">
    <location>
        <begin position="94"/>
        <end position="209"/>
    </location>
</feature>
<evidence type="ECO:0000313" key="4">
    <source>
        <dbReference type="Proteomes" id="UP000295325"/>
    </source>
</evidence>
<keyword evidence="3" id="KW-0969">Cilium</keyword>
<accession>A0A4R7K996</accession>
<keyword evidence="3" id="KW-0966">Cell projection</keyword>
<dbReference type="Pfam" id="PF07238">
    <property type="entry name" value="PilZ"/>
    <property type="match status" value="1"/>
</dbReference>
<reference evidence="3 4" key="1">
    <citation type="submission" date="2019-03" db="EMBL/GenBank/DDBJ databases">
        <title>Genomic Encyclopedia of Type Strains, Phase IV (KMG-IV): sequencing the most valuable type-strain genomes for metagenomic binning, comparative biology and taxonomic classification.</title>
        <authorList>
            <person name="Goeker M."/>
        </authorList>
    </citation>
    <scope>NUCLEOTIDE SEQUENCE [LARGE SCALE GENOMIC DNA]</scope>
    <source>
        <strain evidence="3 4">DSM 24455</strain>
    </source>
</reference>
<proteinExistence type="predicted"/>
<dbReference type="InterPro" id="IPR009926">
    <property type="entry name" value="T3SS_YcgR_PilZN"/>
</dbReference>
<dbReference type="InterPro" id="IPR009875">
    <property type="entry name" value="PilZ_domain"/>
</dbReference>
<comment type="caution">
    <text evidence="3">The sequence shown here is derived from an EMBL/GenBank/DDBJ whole genome shotgun (WGS) entry which is preliminary data.</text>
</comment>
<feature type="domain" description="Type III secretion system flagellar brake protein YcgR PilZN" evidence="2">
    <location>
        <begin position="7"/>
        <end position="87"/>
    </location>
</feature>
<sequence length="220" mass="25748">MDELNFKINQKLEILDNNIAYKCNIQDIRDDSILINMPYSGIKYYSMHTGSTLEFFICTERDVVKCKSIVVGRTSENNIHMAVLSKPVVIERVQRREYFRLPISMEAKYIILPEDNTYIDLQDVPSGYLKRMKKTLTVDLSGGGVKIISKHNPKKGQKIVLSIHIPEELTIIGTVMRTEYSQINRHYRIALKFESIEEKLRDKIIRFIFSKFREQSKLLR</sequence>
<dbReference type="OrthoDB" id="3493at2"/>
<keyword evidence="3" id="KW-0282">Flagellum</keyword>
<evidence type="ECO:0000259" key="1">
    <source>
        <dbReference type="Pfam" id="PF07238"/>
    </source>
</evidence>
<dbReference type="GO" id="GO:0035438">
    <property type="term" value="F:cyclic-di-GMP binding"/>
    <property type="evidence" value="ECO:0007669"/>
    <property type="project" value="InterPro"/>
</dbReference>